<reference evidence="1 2" key="1">
    <citation type="submission" date="2017-12" db="EMBL/GenBank/DDBJ databases">
        <title>Genomes of bacteria within cyanobacterial aggregates.</title>
        <authorList>
            <person name="Cai H."/>
        </authorList>
    </citation>
    <scope>NUCLEOTIDE SEQUENCE [LARGE SCALE GENOMIC DNA]</scope>
    <source>
        <strain evidence="1 2">TH16</strain>
        <plasmid evidence="1 2">unnamed1</plasmid>
    </source>
</reference>
<dbReference type="EMBL" id="CP025613">
    <property type="protein sequence ID" value="AUN33118.1"/>
    <property type="molecule type" value="Genomic_DNA"/>
</dbReference>
<dbReference type="Pfam" id="PF13817">
    <property type="entry name" value="DDE_Tnp_IS66_C"/>
    <property type="match status" value="1"/>
</dbReference>
<proteinExistence type="predicted"/>
<dbReference type="Proteomes" id="UP000234752">
    <property type="component" value="Plasmid unnamed1"/>
</dbReference>
<dbReference type="AlphaFoldDB" id="A0A2K9NJ53"/>
<organism evidence="1 2">
    <name type="scientific">Niveispirillum cyanobacteriorum</name>
    <dbReference type="NCBI Taxonomy" id="1612173"/>
    <lineage>
        <taxon>Bacteria</taxon>
        <taxon>Pseudomonadati</taxon>
        <taxon>Pseudomonadota</taxon>
        <taxon>Alphaproteobacteria</taxon>
        <taxon>Rhodospirillales</taxon>
        <taxon>Azospirillaceae</taxon>
        <taxon>Niveispirillum</taxon>
    </lineage>
</organism>
<keyword evidence="2" id="KW-1185">Reference proteome</keyword>
<dbReference type="KEGG" id="ncb:C0V82_22205"/>
<sequence>MLISTRKNFLFLGSEAGGKRAADLYTVLETARLNGLNPEAWLAEAIDRMARGHPINRLDELLPWNCREPALQSPA</sequence>
<geneLocation type="plasmid" evidence="1 2">
    <name>unnamed1</name>
</geneLocation>
<gene>
    <name evidence="1" type="ORF">C0V82_22205</name>
</gene>
<protein>
    <submittedName>
        <fullName evidence="1">Uncharacterized protein</fullName>
    </submittedName>
</protein>
<accession>A0A2K9NJ53</accession>
<evidence type="ECO:0000313" key="2">
    <source>
        <dbReference type="Proteomes" id="UP000234752"/>
    </source>
</evidence>
<name>A0A2K9NJ53_9PROT</name>
<keyword evidence="1" id="KW-0614">Plasmid</keyword>
<evidence type="ECO:0000313" key="1">
    <source>
        <dbReference type="EMBL" id="AUN33118.1"/>
    </source>
</evidence>
<dbReference type="InterPro" id="IPR039552">
    <property type="entry name" value="IS66_C"/>
</dbReference>